<feature type="region of interest" description="Disordered" evidence="1">
    <location>
        <begin position="1"/>
        <end position="300"/>
    </location>
</feature>
<feature type="compositionally biased region" description="Polar residues" evidence="1">
    <location>
        <begin position="108"/>
        <end position="118"/>
    </location>
</feature>
<dbReference type="AlphaFoldDB" id="A0AAD8V385"/>
<proteinExistence type="predicted"/>
<evidence type="ECO:0000313" key="3">
    <source>
        <dbReference type="Proteomes" id="UP001230504"/>
    </source>
</evidence>
<feature type="compositionally biased region" description="Basic residues" evidence="1">
    <location>
        <begin position="275"/>
        <end position="300"/>
    </location>
</feature>
<dbReference type="EMBL" id="JAHLJV010000042">
    <property type="protein sequence ID" value="KAK1585623.1"/>
    <property type="molecule type" value="Genomic_DNA"/>
</dbReference>
<feature type="compositionally biased region" description="Low complexity" evidence="1">
    <location>
        <begin position="1"/>
        <end position="13"/>
    </location>
</feature>
<feature type="compositionally biased region" description="Low complexity" evidence="1">
    <location>
        <begin position="84"/>
        <end position="98"/>
    </location>
</feature>
<evidence type="ECO:0000256" key="1">
    <source>
        <dbReference type="SAM" id="MobiDB-lite"/>
    </source>
</evidence>
<feature type="compositionally biased region" description="Basic and acidic residues" evidence="1">
    <location>
        <begin position="207"/>
        <end position="216"/>
    </location>
</feature>
<keyword evidence="3" id="KW-1185">Reference proteome</keyword>
<gene>
    <name evidence="2" type="ORF">LY79DRAFT_518284</name>
</gene>
<protein>
    <submittedName>
        <fullName evidence="2">Uncharacterized protein</fullName>
    </submittedName>
</protein>
<feature type="compositionally biased region" description="Basic and acidic residues" evidence="1">
    <location>
        <begin position="42"/>
        <end position="54"/>
    </location>
</feature>
<feature type="compositionally biased region" description="Basic and acidic residues" evidence="1">
    <location>
        <begin position="263"/>
        <end position="273"/>
    </location>
</feature>
<organism evidence="2 3">
    <name type="scientific">Colletotrichum navitas</name>
    <dbReference type="NCBI Taxonomy" id="681940"/>
    <lineage>
        <taxon>Eukaryota</taxon>
        <taxon>Fungi</taxon>
        <taxon>Dikarya</taxon>
        <taxon>Ascomycota</taxon>
        <taxon>Pezizomycotina</taxon>
        <taxon>Sordariomycetes</taxon>
        <taxon>Hypocreomycetidae</taxon>
        <taxon>Glomerellales</taxon>
        <taxon>Glomerellaceae</taxon>
        <taxon>Colletotrichum</taxon>
        <taxon>Colletotrichum graminicola species complex</taxon>
    </lineage>
</organism>
<evidence type="ECO:0000313" key="2">
    <source>
        <dbReference type="EMBL" id="KAK1585623.1"/>
    </source>
</evidence>
<comment type="caution">
    <text evidence="2">The sequence shown here is derived from an EMBL/GenBank/DDBJ whole genome shotgun (WGS) entry which is preliminary data.</text>
</comment>
<sequence>MDPVPVAAPAPAANGADKVAETVATTTSADNKPTESPVAEMKPAEEKKDEKKEATAPVPETSAAPVAEPTKPEEPPALAPPADAPATADATVDAPKPASVEEVPDQDGPTSTGVQEPNATPVEQPAVTSAPTDEPVKASVEAPIAQESAKAPVAEDEPIKEPIIDKTEAVNGDATKGVEMTGALNDAEPAGAGEDEAATQAIPPEPKVGDKRKADDPVETNGVNGANGTNGTNGVGETLKEKPAEKKAKRGPGRPPSNGAAKESPKKEKESLGHKVARNVKKVVHPVGRTARKTRSQGPV</sequence>
<feature type="compositionally biased region" description="Basic and acidic residues" evidence="1">
    <location>
        <begin position="157"/>
        <end position="168"/>
    </location>
</feature>
<reference evidence="2" key="1">
    <citation type="submission" date="2021-06" db="EMBL/GenBank/DDBJ databases">
        <title>Comparative genomics, transcriptomics and evolutionary studies reveal genomic signatures of adaptation to plant cell wall in hemibiotrophic fungi.</title>
        <authorList>
            <consortium name="DOE Joint Genome Institute"/>
            <person name="Baroncelli R."/>
            <person name="Diaz J.F."/>
            <person name="Benocci T."/>
            <person name="Peng M."/>
            <person name="Battaglia E."/>
            <person name="Haridas S."/>
            <person name="Andreopoulos W."/>
            <person name="Labutti K."/>
            <person name="Pangilinan J."/>
            <person name="Floch G.L."/>
            <person name="Makela M.R."/>
            <person name="Henrissat B."/>
            <person name="Grigoriev I.V."/>
            <person name="Crouch J.A."/>
            <person name="De Vries R.P."/>
            <person name="Sukno S.A."/>
            <person name="Thon M.R."/>
        </authorList>
    </citation>
    <scope>NUCLEOTIDE SEQUENCE</scope>
    <source>
        <strain evidence="2">CBS 125086</strain>
    </source>
</reference>
<dbReference type="RefSeq" id="XP_060412640.1">
    <property type="nucleotide sequence ID" value="XM_060555022.1"/>
</dbReference>
<dbReference type="GeneID" id="85439262"/>
<name>A0AAD8V385_9PEZI</name>
<accession>A0AAD8V385</accession>
<dbReference type="Proteomes" id="UP001230504">
    <property type="component" value="Unassembled WGS sequence"/>
</dbReference>
<feature type="compositionally biased region" description="Low complexity" evidence="1">
    <location>
        <begin position="219"/>
        <end position="237"/>
    </location>
</feature>